<dbReference type="GO" id="GO:0005829">
    <property type="term" value="C:cytosol"/>
    <property type="evidence" value="ECO:0007669"/>
    <property type="project" value="TreeGrafter"/>
</dbReference>
<keyword evidence="6" id="KW-1185">Reference proteome</keyword>
<dbReference type="Ensembl" id="ENSLLET00000050513.1">
    <property type="protein sequence ID" value="ENSLLEP00000048618.1"/>
    <property type="gene ID" value="ENSLLEG00000030639.1"/>
</dbReference>
<comment type="similarity">
    <text evidence="1">Belongs to the class I-like SAM-binding methyltransferase superfamily. NNMT/PNMT/TEMT family.</text>
</comment>
<dbReference type="SUPFAM" id="SSF53335">
    <property type="entry name" value="S-adenosyl-L-methionine-dependent methyltransferases"/>
    <property type="match status" value="1"/>
</dbReference>
<evidence type="ECO:0000256" key="4">
    <source>
        <dbReference type="ARBA" id="ARBA00022691"/>
    </source>
</evidence>
<keyword evidence="3" id="KW-0808">Transferase</keyword>
<reference evidence="5" key="1">
    <citation type="submission" date="2025-08" db="UniProtKB">
        <authorList>
            <consortium name="Ensembl"/>
        </authorList>
    </citation>
    <scope>IDENTIFICATION</scope>
</reference>
<protein>
    <recommendedName>
        <fullName evidence="7">Phenylethanolamine N-methyltransferase</fullName>
    </recommendedName>
</protein>
<dbReference type="InterPro" id="IPR000940">
    <property type="entry name" value="NNMT_TEMT_trans"/>
</dbReference>
<sequence>MDRSVLKYYHVHDFDPKQLNERYFSAASDYNLNEELFIFPIKQLVKISGKIKGESLIDLSAGCNIFHLLPICKGFKDITILETSGSCIVDLEKWMKNKQDAIDLSHASQIVATLEGNSDKWKEKEESLRQRVKHILKCDFERDNPTDPVVLEKADCLVILYILELVSKDHDALYRNLRKISSMLKLGGRLLLFGGFNSTFYTVNGEAFHLLPFDEPFIRKDLLEAGITVLHIEMIESKVRNEVVNYEHIYFIDAVKPNGWILTPQ</sequence>
<dbReference type="InterPro" id="IPR029063">
    <property type="entry name" value="SAM-dependent_MTases_sf"/>
</dbReference>
<evidence type="ECO:0000256" key="3">
    <source>
        <dbReference type="ARBA" id="ARBA00022679"/>
    </source>
</evidence>
<dbReference type="PROSITE" id="PS51681">
    <property type="entry name" value="SAM_MT_NNMT_PNMT_TEMT"/>
    <property type="match status" value="1"/>
</dbReference>
<evidence type="ECO:0000256" key="1">
    <source>
        <dbReference type="ARBA" id="ARBA00007996"/>
    </source>
</evidence>
<dbReference type="GeneTree" id="ENSGT00390000011708"/>
<dbReference type="GO" id="GO:0032259">
    <property type="term" value="P:methylation"/>
    <property type="evidence" value="ECO:0007669"/>
    <property type="project" value="UniProtKB-KW"/>
</dbReference>
<dbReference type="PANTHER" id="PTHR10867">
    <property type="entry name" value="NNMT/PNMT/TEMT FAMILY MEMBER"/>
    <property type="match status" value="1"/>
</dbReference>
<dbReference type="AlphaFoldDB" id="A0A8C5R8M6"/>
<proteinExistence type="inferred from homology"/>
<keyword evidence="4" id="KW-0949">S-adenosyl-L-methionine</keyword>
<dbReference type="OrthoDB" id="9905699at2759"/>
<dbReference type="PANTHER" id="PTHR10867:SF44">
    <property type="entry name" value="NICOTINAMIDE N-METHYLTRANSFERASE ISOFORM X2"/>
    <property type="match status" value="1"/>
</dbReference>
<evidence type="ECO:0000256" key="2">
    <source>
        <dbReference type="ARBA" id="ARBA00022603"/>
    </source>
</evidence>
<dbReference type="Gene3D" id="3.40.50.150">
    <property type="entry name" value="Vaccinia Virus protein VP39"/>
    <property type="match status" value="1"/>
</dbReference>
<accession>A0A8C5R8M6</accession>
<dbReference type="Pfam" id="PF01234">
    <property type="entry name" value="NNMT_PNMT_TEMT"/>
    <property type="match status" value="1"/>
</dbReference>
<organism evidence="5 6">
    <name type="scientific">Leptobrachium leishanense</name>
    <name type="common">Leishan spiny toad</name>
    <dbReference type="NCBI Taxonomy" id="445787"/>
    <lineage>
        <taxon>Eukaryota</taxon>
        <taxon>Metazoa</taxon>
        <taxon>Chordata</taxon>
        <taxon>Craniata</taxon>
        <taxon>Vertebrata</taxon>
        <taxon>Euteleostomi</taxon>
        <taxon>Amphibia</taxon>
        <taxon>Batrachia</taxon>
        <taxon>Anura</taxon>
        <taxon>Pelobatoidea</taxon>
        <taxon>Megophryidae</taxon>
        <taxon>Leptobrachium</taxon>
    </lineage>
</organism>
<dbReference type="GO" id="GO:0008170">
    <property type="term" value="F:N-methyltransferase activity"/>
    <property type="evidence" value="ECO:0007669"/>
    <property type="project" value="TreeGrafter"/>
</dbReference>
<evidence type="ECO:0000313" key="6">
    <source>
        <dbReference type="Proteomes" id="UP000694569"/>
    </source>
</evidence>
<dbReference type="Proteomes" id="UP000694569">
    <property type="component" value="Unplaced"/>
</dbReference>
<evidence type="ECO:0000313" key="5">
    <source>
        <dbReference type="Ensembl" id="ENSLLEP00000048618.1"/>
    </source>
</evidence>
<keyword evidence="2" id="KW-0489">Methyltransferase</keyword>
<name>A0A8C5R8M6_9ANUR</name>
<reference evidence="5" key="2">
    <citation type="submission" date="2025-09" db="UniProtKB">
        <authorList>
            <consortium name="Ensembl"/>
        </authorList>
    </citation>
    <scope>IDENTIFICATION</scope>
</reference>
<evidence type="ECO:0008006" key="7">
    <source>
        <dbReference type="Google" id="ProtNLM"/>
    </source>
</evidence>